<organism evidence="4 5">
    <name type="scientific">Microbacterium rhizosphaerae</name>
    <dbReference type="NCBI Taxonomy" id="1678237"/>
    <lineage>
        <taxon>Bacteria</taxon>
        <taxon>Bacillati</taxon>
        <taxon>Actinomycetota</taxon>
        <taxon>Actinomycetes</taxon>
        <taxon>Micrococcales</taxon>
        <taxon>Microbacteriaceae</taxon>
        <taxon>Microbacterium</taxon>
    </lineage>
</organism>
<keyword evidence="1" id="KW-1133">Transmembrane helix</keyword>
<keyword evidence="5" id="KW-1185">Reference proteome</keyword>
<keyword evidence="1" id="KW-1003">Cell membrane</keyword>
<protein>
    <recommendedName>
        <fullName evidence="1">Polyprenol-phosphate-mannose--protein mannosyltransferase</fullName>
        <ecNumber evidence="1">2.4.1.-</ecNumber>
    </recommendedName>
</protein>
<feature type="transmembrane region" description="Helical" evidence="1">
    <location>
        <begin position="292"/>
        <end position="313"/>
    </location>
</feature>
<feature type="transmembrane region" description="Helical" evidence="1">
    <location>
        <begin position="36"/>
        <end position="55"/>
    </location>
</feature>
<dbReference type="InterPro" id="IPR038731">
    <property type="entry name" value="RgtA/B/C-like"/>
</dbReference>
<dbReference type="Pfam" id="PF13231">
    <property type="entry name" value="PMT_2"/>
    <property type="match status" value="1"/>
</dbReference>
<gene>
    <name evidence="4" type="ORF">SM116_12595</name>
</gene>
<feature type="transmembrane region" description="Helical" evidence="1">
    <location>
        <begin position="255"/>
        <end position="272"/>
    </location>
</feature>
<evidence type="ECO:0000259" key="3">
    <source>
        <dbReference type="Pfam" id="PF16192"/>
    </source>
</evidence>
<accession>A0ABZ0SMY5</accession>
<dbReference type="Proteomes" id="UP001323798">
    <property type="component" value="Chromosome"/>
</dbReference>
<name>A0ABZ0SMY5_9MICO</name>
<feature type="domain" description="Protein O-mannosyl-transferase C-terminal four TM" evidence="3">
    <location>
        <begin position="338"/>
        <end position="529"/>
    </location>
</feature>
<dbReference type="EMBL" id="CP139368">
    <property type="protein sequence ID" value="WPR88606.1"/>
    <property type="molecule type" value="Genomic_DNA"/>
</dbReference>
<dbReference type="PANTHER" id="PTHR10050:SF46">
    <property type="entry name" value="PROTEIN O-MANNOSYL-TRANSFERASE 2"/>
    <property type="match status" value="1"/>
</dbReference>
<feature type="transmembrane region" description="Helical" evidence="1">
    <location>
        <begin position="132"/>
        <end position="153"/>
    </location>
</feature>
<dbReference type="InterPro" id="IPR032421">
    <property type="entry name" value="PMT_4TMC"/>
</dbReference>
<feature type="transmembrane region" description="Helical" evidence="1">
    <location>
        <begin position="492"/>
        <end position="510"/>
    </location>
</feature>
<keyword evidence="1" id="KW-0812">Transmembrane</keyword>
<sequence length="530" mass="59463">MTSIDEPLLAHAPAARPSLYDRWAWRVMADPGRARFYDWAAPIVITLLAGILRFWNLAQPHELVFDETYYVKDAWSQWNLGYPSTWPNDADRSFADGHVDIFTKDGSFVVHPPLGKYLIGLGLWIFGAESSFAWRVAVALIGTATVLVLYFVARLMSGSTRFAAVAGILMAIDGLAISMSRVAILDIFLTFFILLAVWFVLLDRRTHLERLAVVIGGRSEEAEPPAWGPVLWRRPWLLAGGAALGAATAIKWSGLYVLIGFGVYVIVTDALARRRAGVRLWPVDALRQGLVAFVWAVPIAAVVYLVSWTGWLVTAGGYDRDSAGAASGIWGWVPAPLRALWNYHQAMYQFHVGLSTPHTYASPAWQWPLLIRPTSMYWHQDQFGQRGCTFAGSCVQAISSIPNPLIWWGSIAAAIYLIYRFIVARDWRYAVILTGIATTYLPWLMYPDRTIFQFYTIAMLPFLILALTFALQAIAGSGSSDAHRRLVGQRVVWIYLAVVVVVSVIWYPVVTGMTVPYDFWRLHNWFPTWV</sequence>
<dbReference type="RefSeq" id="WP_320941325.1">
    <property type="nucleotide sequence ID" value="NZ_BAABEU010000006.1"/>
</dbReference>
<reference evidence="4 5" key="1">
    <citation type="submission" date="2023-11" db="EMBL/GenBank/DDBJ databases">
        <title>Genome sequence of Microbacterium rhizosphaerae KACC 19337.</title>
        <authorList>
            <person name="Choi H."/>
            <person name="Kim S."/>
            <person name="Kim Y."/>
            <person name="Kwon S.-W."/>
            <person name="Heo J."/>
        </authorList>
    </citation>
    <scope>NUCLEOTIDE SEQUENCE [LARGE SCALE GENOMIC DNA]</scope>
    <source>
        <strain evidence="4 5">KACC 19337</strain>
    </source>
</reference>
<evidence type="ECO:0000313" key="4">
    <source>
        <dbReference type="EMBL" id="WPR88606.1"/>
    </source>
</evidence>
<comment type="subcellular location">
    <subcellularLocation>
        <location evidence="1">Cell membrane</location>
    </subcellularLocation>
</comment>
<keyword evidence="1" id="KW-0808">Transferase</keyword>
<comment type="similarity">
    <text evidence="1">Belongs to the glycosyltransferase 39 family.</text>
</comment>
<evidence type="ECO:0000256" key="1">
    <source>
        <dbReference type="RuleBase" id="RU367007"/>
    </source>
</evidence>
<dbReference type="PANTHER" id="PTHR10050">
    <property type="entry name" value="DOLICHYL-PHOSPHATE-MANNOSE--PROTEIN MANNOSYLTRANSFERASE"/>
    <property type="match status" value="1"/>
</dbReference>
<evidence type="ECO:0000313" key="5">
    <source>
        <dbReference type="Proteomes" id="UP001323798"/>
    </source>
</evidence>
<evidence type="ECO:0000259" key="2">
    <source>
        <dbReference type="Pfam" id="PF13231"/>
    </source>
</evidence>
<dbReference type="InterPro" id="IPR027005">
    <property type="entry name" value="PMT-like"/>
</dbReference>
<proteinExistence type="inferred from homology"/>
<feature type="transmembrane region" description="Helical" evidence="1">
    <location>
        <begin position="429"/>
        <end position="446"/>
    </location>
</feature>
<keyword evidence="1" id="KW-0328">Glycosyltransferase</keyword>
<dbReference type="Pfam" id="PF16192">
    <property type="entry name" value="PMT_4TMC"/>
    <property type="match status" value="1"/>
</dbReference>
<feature type="domain" description="Glycosyltransferase RgtA/B/C/D-like" evidence="2">
    <location>
        <begin position="111"/>
        <end position="202"/>
    </location>
</feature>
<feature type="transmembrane region" description="Helical" evidence="1">
    <location>
        <begin position="452"/>
        <end position="471"/>
    </location>
</feature>
<feature type="transmembrane region" description="Helical" evidence="1">
    <location>
        <begin position="183"/>
        <end position="202"/>
    </location>
</feature>
<comment type="function">
    <text evidence="1">Protein O-mannosyltransferase that catalyzes the transfer of a single mannose residue from a polyprenol phospho-mannosyl lipidic donor to the hydroxyl group of selected serine and threonine residues in acceptor proteins.</text>
</comment>
<comment type="pathway">
    <text evidence="1">Protein modification; protein glycosylation.</text>
</comment>
<dbReference type="EC" id="2.4.1.-" evidence="1"/>
<keyword evidence="1" id="KW-0472">Membrane</keyword>
<feature type="transmembrane region" description="Helical" evidence="1">
    <location>
        <begin position="405"/>
        <end position="422"/>
    </location>
</feature>